<accession>A0A1H0UT44</accession>
<evidence type="ECO:0000256" key="7">
    <source>
        <dbReference type="ARBA" id="ARBA00022603"/>
    </source>
</evidence>
<evidence type="ECO:0000313" key="16">
    <source>
        <dbReference type="EMBL" id="SDP69374.1"/>
    </source>
</evidence>
<evidence type="ECO:0000256" key="4">
    <source>
        <dbReference type="ARBA" id="ARBA00012140"/>
    </source>
</evidence>
<dbReference type="GO" id="GO:0008649">
    <property type="term" value="F:rRNA methyltransferase activity"/>
    <property type="evidence" value="ECO:0007669"/>
    <property type="project" value="InterPro"/>
</dbReference>
<dbReference type="Gene3D" id="1.10.940.10">
    <property type="entry name" value="NusB-like"/>
    <property type="match status" value="1"/>
</dbReference>
<dbReference type="InterPro" id="IPR054728">
    <property type="entry name" value="RsmB-like_ferredoxin"/>
</dbReference>
<evidence type="ECO:0000256" key="13">
    <source>
        <dbReference type="ARBA" id="ARBA00047283"/>
    </source>
</evidence>
<evidence type="ECO:0000259" key="15">
    <source>
        <dbReference type="PROSITE" id="PS51686"/>
    </source>
</evidence>
<feature type="active site" description="Nucleophile" evidence="14">
    <location>
        <position position="398"/>
    </location>
</feature>
<dbReference type="GO" id="GO:0003723">
    <property type="term" value="F:RNA binding"/>
    <property type="evidence" value="ECO:0007669"/>
    <property type="project" value="UniProtKB-UniRule"/>
</dbReference>
<feature type="binding site" evidence="14">
    <location>
        <position position="326"/>
    </location>
    <ligand>
        <name>S-adenosyl-L-methionine</name>
        <dbReference type="ChEBI" id="CHEBI:59789"/>
    </ligand>
</feature>
<feature type="domain" description="SAM-dependent MTase RsmB/NOP-type" evidence="15">
    <location>
        <begin position="186"/>
        <end position="464"/>
    </location>
</feature>
<dbReference type="SUPFAM" id="SSF53335">
    <property type="entry name" value="S-adenosyl-L-methionine-dependent methyltransferases"/>
    <property type="match status" value="1"/>
</dbReference>
<evidence type="ECO:0000256" key="12">
    <source>
        <dbReference type="ARBA" id="ARBA00031088"/>
    </source>
</evidence>
<dbReference type="Pfam" id="PF01189">
    <property type="entry name" value="Methyltr_RsmB-F"/>
    <property type="match status" value="1"/>
</dbReference>
<comment type="similarity">
    <text evidence="3 14">Belongs to the class I-like SAM-binding methyltransferase superfamily. RsmB/NOP family.</text>
</comment>
<dbReference type="EC" id="2.1.1.176" evidence="4"/>
<dbReference type="FunFam" id="3.40.50.150:FF:000257">
    <property type="entry name" value="16S rRNA methyltransferase"/>
    <property type="match status" value="1"/>
</dbReference>
<dbReference type="Gene3D" id="3.30.70.1170">
    <property type="entry name" value="Sun protein, domain 3"/>
    <property type="match status" value="1"/>
</dbReference>
<dbReference type="InterPro" id="IPR001678">
    <property type="entry name" value="MeTrfase_RsmB-F_NOP2_dom"/>
</dbReference>
<dbReference type="InterPro" id="IPR004573">
    <property type="entry name" value="rRNA_ssu_MeTfrase_B"/>
</dbReference>
<evidence type="ECO:0000256" key="10">
    <source>
        <dbReference type="ARBA" id="ARBA00022884"/>
    </source>
</evidence>
<comment type="catalytic activity">
    <reaction evidence="13">
        <text>cytidine(967) in 16S rRNA + S-adenosyl-L-methionine = 5-methylcytidine(967) in 16S rRNA + S-adenosyl-L-homocysteine + H(+)</text>
        <dbReference type="Rhea" id="RHEA:42748"/>
        <dbReference type="Rhea" id="RHEA-COMP:10219"/>
        <dbReference type="Rhea" id="RHEA-COMP:10220"/>
        <dbReference type="ChEBI" id="CHEBI:15378"/>
        <dbReference type="ChEBI" id="CHEBI:57856"/>
        <dbReference type="ChEBI" id="CHEBI:59789"/>
        <dbReference type="ChEBI" id="CHEBI:74483"/>
        <dbReference type="ChEBI" id="CHEBI:82748"/>
        <dbReference type="EC" id="2.1.1.176"/>
    </reaction>
</comment>
<dbReference type="NCBIfam" id="NF011494">
    <property type="entry name" value="PRK14902.1"/>
    <property type="match status" value="1"/>
</dbReference>
<evidence type="ECO:0000256" key="6">
    <source>
        <dbReference type="ARBA" id="ARBA00022552"/>
    </source>
</evidence>
<evidence type="ECO:0000256" key="14">
    <source>
        <dbReference type="PROSITE-ProRule" id="PRU01023"/>
    </source>
</evidence>
<dbReference type="Pfam" id="PF01029">
    <property type="entry name" value="NusB"/>
    <property type="match status" value="1"/>
</dbReference>
<evidence type="ECO:0000313" key="17">
    <source>
        <dbReference type="Proteomes" id="UP000198860"/>
    </source>
</evidence>
<reference evidence="17" key="1">
    <citation type="submission" date="2016-10" db="EMBL/GenBank/DDBJ databases">
        <authorList>
            <person name="Varghese N."/>
            <person name="Submissions S."/>
        </authorList>
    </citation>
    <scope>NUCLEOTIDE SEQUENCE [LARGE SCALE GENOMIC DNA]</scope>
    <source>
        <strain evidence="17">CGMCC 1.3703</strain>
    </source>
</reference>
<comment type="function">
    <text evidence="1">Specifically methylates the cytosine at position 967 (m5C967) of 16S rRNA.</text>
</comment>
<keyword evidence="17" id="KW-1185">Reference proteome</keyword>
<proteinExistence type="inferred from homology"/>
<dbReference type="Gene3D" id="3.40.50.150">
    <property type="entry name" value="Vaccinia Virus protein VP39"/>
    <property type="match status" value="1"/>
</dbReference>
<dbReference type="FunFam" id="1.10.940.10:FF:000006">
    <property type="entry name" value="16S rRNA (Cytosine(967)-C(5))-methyltransferase RsmB"/>
    <property type="match status" value="1"/>
</dbReference>
<dbReference type="PROSITE" id="PS51686">
    <property type="entry name" value="SAM_MT_RSMB_NOP"/>
    <property type="match status" value="1"/>
</dbReference>
<dbReference type="InterPro" id="IPR006027">
    <property type="entry name" value="NusB_RsmB_TIM44"/>
</dbReference>
<gene>
    <name evidence="16" type="ORF">SAMN05421677_12825</name>
</gene>
<dbReference type="STRING" id="240303.SAMN05421677_12825"/>
<dbReference type="GO" id="GO:0006355">
    <property type="term" value="P:regulation of DNA-templated transcription"/>
    <property type="evidence" value="ECO:0007669"/>
    <property type="project" value="InterPro"/>
</dbReference>
<dbReference type="FunFam" id="3.30.70.1170:FF:000003">
    <property type="entry name" value="16S rRNA (Cytosine(967)-C(5))-methyltransferase RsmB"/>
    <property type="match status" value="1"/>
</dbReference>
<evidence type="ECO:0000256" key="5">
    <source>
        <dbReference type="ARBA" id="ARBA00022490"/>
    </source>
</evidence>
<evidence type="ECO:0000256" key="3">
    <source>
        <dbReference type="ARBA" id="ARBA00007494"/>
    </source>
</evidence>
<sequence length="464" mass="53143">MELVSPYRSENVWVRRMTKYALRESALDLLTRIGEQGGFSHVLLDREISKQKLSRQDGALLTEIVYGTLQRRDLIHYFIQPYIAKQKKIKPWVRWLLYMSVYQMIFLERVPDHAIIHEAVEISKKRGHKGISSFMNGVLRNVQRKGVQSLDKIEDPVERMAIETSHPQWLVNRWVDQYGFETTKAMCEANNQHLPMSLRVQPLRISREEAMKQLQEDGFKVEESTLSPQGFLVLEGAILSHPLFQEGYVTVQDQSSMLVAEMMDLEKELTVLDACSAPGGKTTHIAEKMEDQGEVVAYDLHEKKAKLVSKKAEQLQLTSITASQADSRKLGEKHAPGAFDRILLDAPCSGLGVLRGKPDIKYHKKEEDIFSLRNIQDDLLREVAPLLKPGGKLVYSTCTVDRHENEEAVQHFLKEHSDFEVDPSFFEELPPALKESQGLSETGLQLFPQEWDTDGFFLTRLRKK</sequence>
<feature type="binding site" evidence="14">
    <location>
        <begin position="275"/>
        <end position="281"/>
    </location>
    <ligand>
        <name>S-adenosyl-L-methionine</name>
        <dbReference type="ChEBI" id="CHEBI:59789"/>
    </ligand>
</feature>
<dbReference type="InterPro" id="IPR049560">
    <property type="entry name" value="MeTrfase_RsmB-F_NOP2_cat"/>
</dbReference>
<keyword evidence="5" id="KW-0963">Cytoplasm</keyword>
<dbReference type="Pfam" id="PF22458">
    <property type="entry name" value="RsmF-B_ferredox"/>
    <property type="match status" value="1"/>
</dbReference>
<keyword evidence="6" id="KW-0698">rRNA processing</keyword>
<keyword evidence="10 14" id="KW-0694">RNA-binding</keyword>
<protein>
    <recommendedName>
        <fullName evidence="4">16S rRNA (cytosine(967)-C(5))-methyltransferase</fullName>
        <ecNumber evidence="4">2.1.1.176</ecNumber>
    </recommendedName>
    <alternativeName>
        <fullName evidence="11">16S rRNA m5C967 methyltransferase</fullName>
    </alternativeName>
    <alternativeName>
        <fullName evidence="12">rRNA (cytosine-C(5)-)-methyltransferase RsmB</fullName>
    </alternativeName>
</protein>
<dbReference type="NCBIfam" id="TIGR00563">
    <property type="entry name" value="rsmB"/>
    <property type="match status" value="1"/>
</dbReference>
<evidence type="ECO:0000256" key="2">
    <source>
        <dbReference type="ARBA" id="ARBA00004496"/>
    </source>
</evidence>
<evidence type="ECO:0000256" key="11">
    <source>
        <dbReference type="ARBA" id="ARBA00030399"/>
    </source>
</evidence>
<dbReference type="PANTHER" id="PTHR22807">
    <property type="entry name" value="NOP2 YEAST -RELATED NOL1/NOP2/FMU SUN DOMAIN-CONTAINING"/>
    <property type="match status" value="1"/>
</dbReference>
<dbReference type="PANTHER" id="PTHR22807:SF53">
    <property type="entry name" value="RIBOSOMAL RNA SMALL SUBUNIT METHYLTRANSFERASE B-RELATED"/>
    <property type="match status" value="1"/>
</dbReference>
<comment type="subcellular location">
    <subcellularLocation>
        <location evidence="2">Cytoplasm</location>
    </subcellularLocation>
</comment>
<dbReference type="CDD" id="cd02440">
    <property type="entry name" value="AdoMet_MTases"/>
    <property type="match status" value="1"/>
</dbReference>
<dbReference type="AlphaFoldDB" id="A0A1H0UT44"/>
<dbReference type="InterPro" id="IPR023267">
    <property type="entry name" value="RCMT"/>
</dbReference>
<dbReference type="InterPro" id="IPR018314">
    <property type="entry name" value="RsmB/NOL1/NOP2-like_CS"/>
</dbReference>
<name>A0A1H0UT44_HALAD</name>
<organism evidence="16 17">
    <name type="scientific">Halobacillus aidingensis</name>
    <dbReference type="NCBI Taxonomy" id="240303"/>
    <lineage>
        <taxon>Bacteria</taxon>
        <taxon>Bacillati</taxon>
        <taxon>Bacillota</taxon>
        <taxon>Bacilli</taxon>
        <taxon>Bacillales</taxon>
        <taxon>Bacillaceae</taxon>
        <taxon>Halobacillus</taxon>
    </lineage>
</organism>
<evidence type="ECO:0000256" key="1">
    <source>
        <dbReference type="ARBA" id="ARBA00002724"/>
    </source>
</evidence>
<dbReference type="InterPro" id="IPR029063">
    <property type="entry name" value="SAM-dependent_MTases_sf"/>
</dbReference>
<dbReference type="GO" id="GO:0005737">
    <property type="term" value="C:cytoplasm"/>
    <property type="evidence" value="ECO:0007669"/>
    <property type="project" value="UniProtKB-SubCell"/>
</dbReference>
<dbReference type="EMBL" id="FNIZ01000028">
    <property type="protein sequence ID" value="SDP69374.1"/>
    <property type="molecule type" value="Genomic_DNA"/>
</dbReference>
<dbReference type="InterPro" id="IPR035926">
    <property type="entry name" value="NusB-like_sf"/>
</dbReference>
<dbReference type="PRINTS" id="PR02008">
    <property type="entry name" value="RCMTFAMILY"/>
</dbReference>
<feature type="binding site" evidence="14">
    <location>
        <position position="345"/>
    </location>
    <ligand>
        <name>S-adenosyl-L-methionine</name>
        <dbReference type="ChEBI" id="CHEBI:59789"/>
    </ligand>
</feature>
<keyword evidence="8 14" id="KW-0808">Transferase</keyword>
<dbReference type="SUPFAM" id="SSF48013">
    <property type="entry name" value="NusB-like"/>
    <property type="match status" value="1"/>
</dbReference>
<dbReference type="Proteomes" id="UP000198860">
    <property type="component" value="Unassembled WGS sequence"/>
</dbReference>
<keyword evidence="7 14" id="KW-0489">Methyltransferase</keyword>
<feature type="binding site" evidence="14">
    <location>
        <position position="299"/>
    </location>
    <ligand>
        <name>S-adenosyl-L-methionine</name>
        <dbReference type="ChEBI" id="CHEBI:59789"/>
    </ligand>
</feature>
<keyword evidence="9 14" id="KW-0949">S-adenosyl-L-methionine</keyword>
<dbReference type="PROSITE" id="PS01153">
    <property type="entry name" value="NOL1_NOP2_SUN"/>
    <property type="match status" value="1"/>
</dbReference>
<evidence type="ECO:0000256" key="9">
    <source>
        <dbReference type="ARBA" id="ARBA00022691"/>
    </source>
</evidence>
<evidence type="ECO:0000256" key="8">
    <source>
        <dbReference type="ARBA" id="ARBA00022679"/>
    </source>
</evidence>